<feature type="compositionally biased region" description="Polar residues" evidence="1">
    <location>
        <begin position="179"/>
        <end position="189"/>
    </location>
</feature>
<dbReference type="Proteomes" id="UP000258309">
    <property type="component" value="Unassembled WGS sequence"/>
</dbReference>
<dbReference type="InterPro" id="IPR046488">
    <property type="entry name" value="Sfc3/Tfc3_C"/>
</dbReference>
<feature type="region of interest" description="Disordered" evidence="1">
    <location>
        <begin position="941"/>
        <end position="971"/>
    </location>
</feature>
<feature type="compositionally biased region" description="Basic and acidic residues" evidence="1">
    <location>
        <begin position="241"/>
        <end position="257"/>
    </location>
</feature>
<evidence type="ECO:0000313" key="4">
    <source>
        <dbReference type="Proteomes" id="UP000258309"/>
    </source>
</evidence>
<organism evidence="3 4">
    <name type="scientific">Scytalidium lignicola</name>
    <name type="common">Hyphomycete</name>
    <dbReference type="NCBI Taxonomy" id="5539"/>
    <lineage>
        <taxon>Eukaryota</taxon>
        <taxon>Fungi</taxon>
        <taxon>Dikarya</taxon>
        <taxon>Ascomycota</taxon>
        <taxon>Pezizomycotina</taxon>
        <taxon>Leotiomycetes</taxon>
        <taxon>Leotiomycetes incertae sedis</taxon>
        <taxon>Scytalidium</taxon>
    </lineage>
</organism>
<dbReference type="InterPro" id="IPR044210">
    <property type="entry name" value="Tfc3-like"/>
</dbReference>
<feature type="compositionally biased region" description="Low complexity" evidence="1">
    <location>
        <begin position="500"/>
        <end position="511"/>
    </location>
</feature>
<dbReference type="GO" id="GO:0000127">
    <property type="term" value="C:transcription factor TFIIIC complex"/>
    <property type="evidence" value="ECO:0007669"/>
    <property type="project" value="InterPro"/>
</dbReference>
<feature type="compositionally biased region" description="Polar residues" evidence="1">
    <location>
        <begin position="995"/>
        <end position="1006"/>
    </location>
</feature>
<proteinExistence type="predicted"/>
<accession>A0A3E2H468</accession>
<dbReference type="EMBL" id="NCSJ02000176">
    <property type="protein sequence ID" value="RFU28077.1"/>
    <property type="molecule type" value="Genomic_DNA"/>
</dbReference>
<feature type="region of interest" description="Disordered" evidence="1">
    <location>
        <begin position="603"/>
        <end position="632"/>
    </location>
</feature>
<feature type="compositionally biased region" description="Low complexity" evidence="1">
    <location>
        <begin position="1135"/>
        <end position="1146"/>
    </location>
</feature>
<evidence type="ECO:0000313" key="3">
    <source>
        <dbReference type="EMBL" id="RFU28077.1"/>
    </source>
</evidence>
<feature type="non-terminal residue" evidence="3">
    <location>
        <position position="1902"/>
    </location>
</feature>
<feature type="region of interest" description="Disordered" evidence="1">
    <location>
        <begin position="400"/>
        <end position="538"/>
    </location>
</feature>
<feature type="region of interest" description="Disordered" evidence="1">
    <location>
        <begin position="157"/>
        <end position="280"/>
    </location>
</feature>
<dbReference type="PANTHER" id="PTHR15180:SF1">
    <property type="entry name" value="GENERAL TRANSCRIPTION FACTOR 3C POLYPEPTIDE 1"/>
    <property type="match status" value="1"/>
</dbReference>
<feature type="region of interest" description="Disordered" evidence="1">
    <location>
        <begin position="1134"/>
        <end position="1183"/>
    </location>
</feature>
<dbReference type="PANTHER" id="PTHR15180">
    <property type="entry name" value="GENERAL TRANSCRIPTION FACTOR 3C POLYPEPTIDE 1"/>
    <property type="match status" value="1"/>
</dbReference>
<gene>
    <name evidence="3" type="ORF">B7463_g8260</name>
</gene>
<sequence>MASLSDPTVAWVCCRLKDSGDEGIPVSQLIEQFNVTFPDLKADDSPNIIWEVITGRENISVGDDGAGIDWKKLKLKEVLLLEQIGRNVKVKAIGESAHQETERADSTIEIAQNELSPANDHIQDAKELQDGIESSIVVDDGSSVGQDNAEERVLIKTPEQNIQRSSSLQSQSTPQSTSNGRRSSITQNGVDDGMISGISHTHALSRPQTPQFRHDSVKSSPPKLVEESSVGLTLKKSSNTRYHELQKKDDEKQREAGVSRVYINPAGSARPRPPKVRGRPRTSCIAVFKSGKLKDPQWLDNHKDSWVDILAAKQKANLSSIDDNSALEPPSKRLKTSTLVPNTQQEITGGSVATSQAFSLPQDSAGLSVISPAARTNGNGVTLHISQAPNTLTQPIYQSPYAPKTQSIKVPSPTRPREPLYRSPYATPSRTQHVESKPQTNTYKSIYPPTTQPSTQLKPTFPTTVPPKQYKSPYRTASSPTNTYTSPYQMQTSPQRPYMSPFTAPSSSSASHDLNSVPKTHVSPYGPAPTVNIPPDMNSHIASSIVNLRTHSTQKQPRSHISPYKPLTTTSMTQNSQSAIGVSQILSAEQSSKKVDLLTKGTLPETDAVPENGPSSTSGTPVVNRRKRGRPRRVPIELSPEDIKLRECIAAAETVAIPSCTARLSAIWNDLTGNLVLSEDKSTLSFHVFDQTDLDGPPAFTINVKQMTKNPVTSVPGSQPMELLIFAKDENDCDLTHRFKFLSADNSSQDANNMRAKLVTAMIMTDLKESSDEEDEDGNVQLEAEKPFVCEICGNRWKNKEGILYHKTKSNTTCNPSFNPAEYTREHWSTRKKRKLEHSAVVDDGLLDDAEDIVEEASPDLQAIASIEDVEESTTEPGIRRQPRRAAREAARRLLKKKIIPAETKASKGVQETGSSIQISHQDQAYVSPYVSFQHGSHGLNAILGEQDSDDSYEEEKPKRKRRTKAKSLRSETPFGAVDNYALLSHTWSSLERPSSVSSIELSTRANEPRTPKKSRGPKTARTGFYSWSTAPTFLQNPQTGAWNQIPLRPRAPVKRKIRLPEPITFMQSEDSTWSVRPYGHGVWPIYARPSRRIEGHPSLANYLEKIGNSHRPVLMPGRGTPFPTIPSQQLLWQAGGASSPSSPGPRDSNQAVNVKRVAERSRASRLGNVTAGRQRKGRTAASDIQASMLSFLPRSGGPLNPGLETLPSSFGLDLSRIAPNNPSSAVNSAQIAINEKLDQSNGKRQEIISDLNWLFNNPSDAFSVKDILSKIENGAVNETERSQSPWDVFQLEVDAIAEWEQTKARSLLDFRSSAPNYKWIYHGIDHSSAPALANLQWEDQNAFTVLTLPYDELDIIATTTIPEELPGQRQRGNAAPAIIDHPAEPRKYQRFHTTRYQTAIASDFEGILATPETAAAEVGVELMPVVQHQPRKRTLDGTMPPEMETRLIVAAVVLRTLTGGLDSQIDWVLLEMVLPQYSMHWLRKKWLQISDKKKVMIENVRSEFQEVFLEGYEAGEIPHIDYDHLINYDWNWLVDWTLQRVNTSSEEIKAKKSKAISLPSSRSLLEQQFTITRTGTSSSSWRDTYFGLLPPVYKRMELASSVPYTTPLKPLVQTDEIDDITLVKSWTRATCFTPDASWDPSIAAAKLKSVPASVTEKALESLLSSKVLMHKSKGRAVPGRPYDATELFYTSLRKHITESMFVEAAAYKSFLDESFRSGYDCIRFDYFANEGTVMCVTNLQAQGRIRLVGVGIPNDRFGLTDGGYETRKLDKAKYRFDMDIYPTDSYMFDSDNPVLKKLDESPNPMAGKKGELPLWLDIQGKRIDSLWKKTITGVFGIVSLRAGIDIPGLAKVFSPALESWEIRRLMDWAVEIGALAKVMQDIDGWSTGEWWWLVAGKICSA</sequence>
<dbReference type="STRING" id="5539.A0A3E2H468"/>
<dbReference type="Pfam" id="PF20222">
    <property type="entry name" value="DUF6581"/>
    <property type="match status" value="1"/>
</dbReference>
<feature type="region of interest" description="Disordered" evidence="1">
    <location>
        <begin position="550"/>
        <end position="570"/>
    </location>
</feature>
<reference evidence="3 4" key="1">
    <citation type="submission" date="2018-05" db="EMBL/GenBank/DDBJ databases">
        <title>Draft genome sequence of Scytalidium lignicola DSM 105466, a ubiquitous saprotrophic fungus.</title>
        <authorList>
            <person name="Buettner E."/>
            <person name="Gebauer A.M."/>
            <person name="Hofrichter M."/>
            <person name="Liers C."/>
            <person name="Kellner H."/>
        </authorList>
    </citation>
    <scope>NUCLEOTIDE SEQUENCE [LARGE SCALE GENOMIC DNA]</scope>
    <source>
        <strain evidence="3 4">DSM 105466</strain>
    </source>
</reference>
<feature type="compositionally biased region" description="Basic residues" evidence="1">
    <location>
        <begin position="959"/>
        <end position="968"/>
    </location>
</feature>
<feature type="non-terminal residue" evidence="3">
    <location>
        <position position="1"/>
    </location>
</feature>
<dbReference type="GO" id="GO:0042791">
    <property type="term" value="P:5S class rRNA transcription by RNA polymerase III"/>
    <property type="evidence" value="ECO:0007669"/>
    <property type="project" value="TreeGrafter"/>
</dbReference>
<dbReference type="OrthoDB" id="5403573at2759"/>
<feature type="compositionally biased region" description="Polar residues" evidence="1">
    <location>
        <begin position="426"/>
        <end position="463"/>
    </location>
</feature>
<feature type="compositionally biased region" description="Low complexity" evidence="1">
    <location>
        <begin position="163"/>
        <end position="178"/>
    </location>
</feature>
<feature type="compositionally biased region" description="Polar residues" evidence="1">
    <location>
        <begin position="475"/>
        <end position="495"/>
    </location>
</feature>
<keyword evidence="4" id="KW-1185">Reference proteome</keyword>
<evidence type="ECO:0000256" key="1">
    <source>
        <dbReference type="SAM" id="MobiDB-lite"/>
    </source>
</evidence>
<name>A0A3E2H468_SCYLI</name>
<evidence type="ECO:0000259" key="2">
    <source>
        <dbReference type="Pfam" id="PF20222"/>
    </source>
</evidence>
<dbReference type="GO" id="GO:0006384">
    <property type="term" value="P:transcription initiation at RNA polymerase III promoter"/>
    <property type="evidence" value="ECO:0007669"/>
    <property type="project" value="InterPro"/>
</dbReference>
<dbReference type="GO" id="GO:0003677">
    <property type="term" value="F:DNA binding"/>
    <property type="evidence" value="ECO:0007669"/>
    <property type="project" value="InterPro"/>
</dbReference>
<feature type="domain" description="Transcription factor tau subunit sfc3/Tfc3 C-terminal" evidence="2">
    <location>
        <begin position="1439"/>
        <end position="1851"/>
    </location>
</feature>
<protein>
    <recommendedName>
        <fullName evidence="2">Transcription factor tau subunit sfc3/Tfc3 C-terminal domain-containing protein</fullName>
    </recommendedName>
</protein>
<feature type="region of interest" description="Disordered" evidence="1">
    <location>
        <begin position="995"/>
        <end position="1023"/>
    </location>
</feature>
<comment type="caution">
    <text evidence="3">The sequence shown here is derived from an EMBL/GenBank/DDBJ whole genome shotgun (WGS) entry which is preliminary data.</text>
</comment>